<reference evidence="9" key="1">
    <citation type="submission" date="2025-08" db="UniProtKB">
        <authorList>
            <consortium name="Ensembl"/>
        </authorList>
    </citation>
    <scope>IDENTIFICATION</scope>
</reference>
<dbReference type="Pfam" id="PF00089">
    <property type="entry name" value="Trypsin"/>
    <property type="match status" value="1"/>
</dbReference>
<evidence type="ECO:0000256" key="2">
    <source>
        <dbReference type="ARBA" id="ARBA00022670"/>
    </source>
</evidence>
<dbReference type="AlphaFoldDB" id="A0A3Q2XWG0"/>
<keyword evidence="2 6" id="KW-0645">Protease</keyword>
<dbReference type="InterPro" id="IPR033116">
    <property type="entry name" value="TRYPSIN_SER"/>
</dbReference>
<feature type="domain" description="Peptidase S1" evidence="8">
    <location>
        <begin position="28"/>
        <end position="254"/>
    </location>
</feature>
<dbReference type="InterPro" id="IPR001254">
    <property type="entry name" value="Trypsin_dom"/>
</dbReference>
<dbReference type="STRING" id="109280.ENSHCOP00000004706"/>
<dbReference type="PROSITE" id="PS50240">
    <property type="entry name" value="TRYPSIN_DOM"/>
    <property type="match status" value="1"/>
</dbReference>
<dbReference type="PANTHER" id="PTHR24271">
    <property type="entry name" value="KALLIKREIN-RELATED"/>
    <property type="match status" value="1"/>
</dbReference>
<keyword evidence="3 6" id="KW-0378">Hydrolase</keyword>
<dbReference type="SUPFAM" id="SSF50494">
    <property type="entry name" value="Trypsin-like serine proteases"/>
    <property type="match status" value="1"/>
</dbReference>
<accession>A0A3Q2XWG0</accession>
<organism evidence="9 10">
    <name type="scientific">Hippocampus comes</name>
    <name type="common">Tiger tail seahorse</name>
    <dbReference type="NCBI Taxonomy" id="109280"/>
    <lineage>
        <taxon>Eukaryota</taxon>
        <taxon>Metazoa</taxon>
        <taxon>Chordata</taxon>
        <taxon>Craniata</taxon>
        <taxon>Vertebrata</taxon>
        <taxon>Euteleostomi</taxon>
        <taxon>Actinopterygii</taxon>
        <taxon>Neopterygii</taxon>
        <taxon>Teleostei</taxon>
        <taxon>Neoteleostei</taxon>
        <taxon>Acanthomorphata</taxon>
        <taxon>Syngnathiaria</taxon>
        <taxon>Syngnathiformes</taxon>
        <taxon>Syngnathoidei</taxon>
        <taxon>Syngnathidae</taxon>
        <taxon>Hippocampus</taxon>
    </lineage>
</organism>
<keyword evidence="10" id="KW-1185">Reference proteome</keyword>
<reference evidence="9" key="2">
    <citation type="submission" date="2025-09" db="UniProtKB">
        <authorList>
            <consortium name="Ensembl"/>
        </authorList>
    </citation>
    <scope>IDENTIFICATION</scope>
</reference>
<protein>
    <recommendedName>
        <fullName evidence="8">Peptidase S1 domain-containing protein</fullName>
    </recommendedName>
</protein>
<feature type="chain" id="PRO_5018544667" description="Peptidase S1 domain-containing protein" evidence="7">
    <location>
        <begin position="26"/>
        <end position="258"/>
    </location>
</feature>
<dbReference type="PRINTS" id="PR00722">
    <property type="entry name" value="CHYMOTRYPSIN"/>
</dbReference>
<evidence type="ECO:0000256" key="5">
    <source>
        <dbReference type="ARBA" id="ARBA00023157"/>
    </source>
</evidence>
<dbReference type="Proteomes" id="UP000264820">
    <property type="component" value="Unplaced"/>
</dbReference>
<dbReference type="InterPro" id="IPR018114">
    <property type="entry name" value="TRYPSIN_HIS"/>
</dbReference>
<evidence type="ECO:0000256" key="3">
    <source>
        <dbReference type="ARBA" id="ARBA00022801"/>
    </source>
</evidence>
<evidence type="ECO:0000256" key="6">
    <source>
        <dbReference type="RuleBase" id="RU363034"/>
    </source>
</evidence>
<dbReference type="PROSITE" id="PS00135">
    <property type="entry name" value="TRYPSIN_SER"/>
    <property type="match status" value="1"/>
</dbReference>
<comment type="similarity">
    <text evidence="1">Belongs to the peptidase S1 family. Snake venom subfamily.</text>
</comment>
<evidence type="ECO:0000313" key="10">
    <source>
        <dbReference type="Proteomes" id="UP000264820"/>
    </source>
</evidence>
<dbReference type="InterPro" id="IPR043504">
    <property type="entry name" value="Peptidase_S1_PA_chymotrypsin"/>
</dbReference>
<name>A0A3Q2XWG0_HIPCM</name>
<sequence length="258" mass="28728">MIIDKLIFFYFLIFLLRCLIFTDDATEIIGGKEVKPHSLPYMALLTIEIPDCGGVLINPQWVLTAAHCNDVWLGVHAIDKSETASRQIRNVQIKVPHPLYERKSRVNDLMLLKLDKPAKQTKTVKCLELPGKAKDPKAGSRCLVAGWGRTSNENKNMSNVLMSVDVTIIDRKKCNSAEYYNRKPVITAGMICAGSNGKKVTDTCNGDSGGPLVCKETLVGITSFGPEYCGQLKIPGVYSFLSMEQLEWIRKIMAENEM</sequence>
<dbReference type="InterPro" id="IPR009003">
    <property type="entry name" value="Peptidase_S1_PA"/>
</dbReference>
<proteinExistence type="inferred from homology"/>
<evidence type="ECO:0000256" key="4">
    <source>
        <dbReference type="ARBA" id="ARBA00022825"/>
    </source>
</evidence>
<feature type="signal peptide" evidence="7">
    <location>
        <begin position="1"/>
        <end position="25"/>
    </location>
</feature>
<dbReference type="FunFam" id="2.40.10.10:FF:000010">
    <property type="entry name" value="Kallikrein related peptidase 11"/>
    <property type="match status" value="1"/>
</dbReference>
<keyword evidence="4 6" id="KW-0720">Serine protease</keyword>
<dbReference type="Ensembl" id="ENSHCOT00000006594.1">
    <property type="protein sequence ID" value="ENSHCOP00000004706.1"/>
    <property type="gene ID" value="ENSHCOG00000006217.1"/>
</dbReference>
<keyword evidence="7" id="KW-0732">Signal</keyword>
<dbReference type="SMART" id="SM00020">
    <property type="entry name" value="Tryp_SPc"/>
    <property type="match status" value="1"/>
</dbReference>
<dbReference type="OMA" id="PLRCNNI"/>
<evidence type="ECO:0000259" key="8">
    <source>
        <dbReference type="PROSITE" id="PS50240"/>
    </source>
</evidence>
<dbReference type="PROSITE" id="PS00134">
    <property type="entry name" value="TRYPSIN_HIS"/>
    <property type="match status" value="1"/>
</dbReference>
<dbReference type="GO" id="GO:0004252">
    <property type="term" value="F:serine-type endopeptidase activity"/>
    <property type="evidence" value="ECO:0007669"/>
    <property type="project" value="InterPro"/>
</dbReference>
<dbReference type="CDD" id="cd00190">
    <property type="entry name" value="Tryp_SPc"/>
    <property type="match status" value="1"/>
</dbReference>
<evidence type="ECO:0000256" key="7">
    <source>
        <dbReference type="SAM" id="SignalP"/>
    </source>
</evidence>
<dbReference type="GeneTree" id="ENSGT00940000163484"/>
<dbReference type="InterPro" id="IPR001314">
    <property type="entry name" value="Peptidase_S1A"/>
</dbReference>
<evidence type="ECO:0000256" key="1">
    <source>
        <dbReference type="ARBA" id="ARBA00009228"/>
    </source>
</evidence>
<dbReference type="PANTHER" id="PTHR24271:SF52">
    <property type="entry name" value="GRANZYME K"/>
    <property type="match status" value="1"/>
</dbReference>
<evidence type="ECO:0000313" key="9">
    <source>
        <dbReference type="Ensembl" id="ENSHCOP00000004706.1"/>
    </source>
</evidence>
<dbReference type="GO" id="GO:0006508">
    <property type="term" value="P:proteolysis"/>
    <property type="evidence" value="ECO:0007669"/>
    <property type="project" value="UniProtKB-KW"/>
</dbReference>
<dbReference type="Gene3D" id="2.40.10.10">
    <property type="entry name" value="Trypsin-like serine proteases"/>
    <property type="match status" value="2"/>
</dbReference>
<keyword evidence="5" id="KW-1015">Disulfide bond</keyword>